<evidence type="ECO:0000313" key="3">
    <source>
        <dbReference type="Proteomes" id="UP000032180"/>
    </source>
</evidence>
<proteinExistence type="predicted"/>
<sequence>MSEKKLTRFQPLRGKIWNSEIFGAEGKNSEEKKNLAPPNPNRPSPSRVDQPPPICASSSPSHRCRLFLPHRTQPPPPPLPLLDWKAVELVSRNRVSQRWRGWIWQRWRSWICRRTSTASSEFVAPARHRSVSLPLRAALLRLLVVVYLWLG</sequence>
<protein>
    <submittedName>
        <fullName evidence="2">Uncharacterized protein</fullName>
    </submittedName>
</protein>
<evidence type="ECO:0000313" key="2">
    <source>
        <dbReference type="EnsemblPlants" id="LPERR08G14960.1"/>
    </source>
</evidence>
<accession>A0A0D9X8W9</accession>
<evidence type="ECO:0000256" key="1">
    <source>
        <dbReference type="SAM" id="MobiDB-lite"/>
    </source>
</evidence>
<feature type="region of interest" description="Disordered" evidence="1">
    <location>
        <begin position="23"/>
        <end position="59"/>
    </location>
</feature>
<reference evidence="3" key="2">
    <citation type="submission" date="2013-12" db="EMBL/GenBank/DDBJ databases">
        <authorList>
            <person name="Yu Y."/>
            <person name="Lee S."/>
            <person name="de Baynast K."/>
            <person name="Wissotski M."/>
            <person name="Liu L."/>
            <person name="Talag J."/>
            <person name="Goicoechea J."/>
            <person name="Angelova A."/>
            <person name="Jetty R."/>
            <person name="Kudrna D."/>
            <person name="Golser W."/>
            <person name="Rivera L."/>
            <person name="Zhang J."/>
            <person name="Wing R."/>
        </authorList>
    </citation>
    <scope>NUCLEOTIDE SEQUENCE</scope>
</reference>
<reference evidence="2" key="3">
    <citation type="submission" date="2015-04" db="UniProtKB">
        <authorList>
            <consortium name="EnsemblPlants"/>
        </authorList>
    </citation>
    <scope>IDENTIFICATION</scope>
</reference>
<name>A0A0D9X8W9_9ORYZ</name>
<reference evidence="2 3" key="1">
    <citation type="submission" date="2012-08" db="EMBL/GenBank/DDBJ databases">
        <title>Oryza genome evolution.</title>
        <authorList>
            <person name="Wing R.A."/>
        </authorList>
    </citation>
    <scope>NUCLEOTIDE SEQUENCE</scope>
</reference>
<dbReference type="Gramene" id="LPERR08G14960.1">
    <property type="protein sequence ID" value="LPERR08G14960.1"/>
    <property type="gene ID" value="LPERR08G14960"/>
</dbReference>
<dbReference type="AlphaFoldDB" id="A0A0D9X8W9"/>
<dbReference type="EnsemblPlants" id="LPERR08G14960.1">
    <property type="protein sequence ID" value="LPERR08G14960.1"/>
    <property type="gene ID" value="LPERR08G14960"/>
</dbReference>
<organism evidence="2 3">
    <name type="scientific">Leersia perrieri</name>
    <dbReference type="NCBI Taxonomy" id="77586"/>
    <lineage>
        <taxon>Eukaryota</taxon>
        <taxon>Viridiplantae</taxon>
        <taxon>Streptophyta</taxon>
        <taxon>Embryophyta</taxon>
        <taxon>Tracheophyta</taxon>
        <taxon>Spermatophyta</taxon>
        <taxon>Magnoliopsida</taxon>
        <taxon>Liliopsida</taxon>
        <taxon>Poales</taxon>
        <taxon>Poaceae</taxon>
        <taxon>BOP clade</taxon>
        <taxon>Oryzoideae</taxon>
        <taxon>Oryzeae</taxon>
        <taxon>Oryzinae</taxon>
        <taxon>Leersia</taxon>
    </lineage>
</organism>
<dbReference type="Proteomes" id="UP000032180">
    <property type="component" value="Chromosome 8"/>
</dbReference>
<dbReference type="HOGENOM" id="CLU_1734129_0_0_1"/>
<keyword evidence="3" id="KW-1185">Reference proteome</keyword>